<evidence type="ECO:0000256" key="1">
    <source>
        <dbReference type="SAM" id="MobiDB-lite"/>
    </source>
</evidence>
<gene>
    <name evidence="4" type="ORF">EV188_102604</name>
</gene>
<evidence type="ECO:0000313" key="4">
    <source>
        <dbReference type="EMBL" id="TDQ62947.1"/>
    </source>
</evidence>
<feature type="transmembrane region" description="Helical" evidence="2">
    <location>
        <begin position="73"/>
        <end position="106"/>
    </location>
</feature>
<reference evidence="4 5" key="1">
    <citation type="submission" date="2019-03" db="EMBL/GenBank/DDBJ databases">
        <title>Genomic Encyclopedia of Type Strains, Phase IV (KMG-IV): sequencing the most valuable type-strain genomes for metagenomic binning, comparative biology and taxonomic classification.</title>
        <authorList>
            <person name="Goeker M."/>
        </authorList>
    </citation>
    <scope>NUCLEOTIDE SEQUENCE [LARGE SCALE GENOMIC DNA]</scope>
    <source>
        <strain evidence="4 5">DSM 45775</strain>
    </source>
</reference>
<evidence type="ECO:0000313" key="5">
    <source>
        <dbReference type="Proteomes" id="UP000295705"/>
    </source>
</evidence>
<organism evidence="4 5">
    <name type="scientific">Actinomycetospora succinea</name>
    <dbReference type="NCBI Taxonomy" id="663603"/>
    <lineage>
        <taxon>Bacteria</taxon>
        <taxon>Bacillati</taxon>
        <taxon>Actinomycetota</taxon>
        <taxon>Actinomycetes</taxon>
        <taxon>Pseudonocardiales</taxon>
        <taxon>Pseudonocardiaceae</taxon>
        <taxon>Actinomycetospora</taxon>
    </lineage>
</organism>
<comment type="caution">
    <text evidence="4">The sequence shown here is derived from an EMBL/GenBank/DDBJ whole genome shotgun (WGS) entry which is preliminary data.</text>
</comment>
<evidence type="ECO:0000259" key="3">
    <source>
        <dbReference type="Pfam" id="PF13828"/>
    </source>
</evidence>
<name>A0A4R6VI58_9PSEU</name>
<keyword evidence="2" id="KW-0812">Transmembrane</keyword>
<feature type="region of interest" description="Disordered" evidence="1">
    <location>
        <begin position="1"/>
        <end position="65"/>
    </location>
</feature>
<accession>A0A4R6VI58</accession>
<feature type="transmembrane region" description="Helical" evidence="2">
    <location>
        <begin position="126"/>
        <end position="151"/>
    </location>
</feature>
<dbReference type="AlphaFoldDB" id="A0A4R6VI58"/>
<proteinExistence type="predicted"/>
<keyword evidence="2" id="KW-0472">Membrane</keyword>
<keyword evidence="2" id="KW-1133">Transmembrane helix</keyword>
<keyword evidence="5" id="KW-1185">Reference proteome</keyword>
<dbReference type="Proteomes" id="UP000295705">
    <property type="component" value="Unassembled WGS sequence"/>
</dbReference>
<evidence type="ECO:0000256" key="2">
    <source>
        <dbReference type="SAM" id="Phobius"/>
    </source>
</evidence>
<sequence length="203" mass="20758">MAAPARVGPNSGREDVDVSTPGDGYGQGQQGYGQQGGYGQQPYGEPSYAGPGGQTPGWGQPSVPTKPRNGMGVAALIFGILALLTCWWLPVVGGLLGIVAIILGVVGRGRAKRLEANNKGMATTGLVLGIITLILNIILSILVFVAGVAFLNFGGGASVQQFQDCLSQASNQPNPAAVQQAVEQCGQQFNQQLPGTQPEGEGG</sequence>
<dbReference type="InterPro" id="IPR025241">
    <property type="entry name" value="DUF4190"/>
</dbReference>
<protein>
    <submittedName>
        <fullName evidence="4">Uncharacterized protein DUF4190</fullName>
    </submittedName>
</protein>
<dbReference type="Pfam" id="PF13828">
    <property type="entry name" value="DUF4190"/>
    <property type="match status" value="1"/>
</dbReference>
<dbReference type="EMBL" id="SNYO01000002">
    <property type="protein sequence ID" value="TDQ62947.1"/>
    <property type="molecule type" value="Genomic_DNA"/>
</dbReference>
<feature type="compositionally biased region" description="Gly residues" evidence="1">
    <location>
        <begin position="23"/>
        <end position="39"/>
    </location>
</feature>
<feature type="domain" description="DUF4190" evidence="3">
    <location>
        <begin position="71"/>
        <end position="138"/>
    </location>
</feature>